<evidence type="ECO:0000313" key="2">
    <source>
        <dbReference type="EMBL" id="CAG6499335.1"/>
    </source>
</evidence>
<feature type="region of interest" description="Disordered" evidence="1">
    <location>
        <begin position="121"/>
        <end position="140"/>
    </location>
</feature>
<accession>A0A8D8G9D4</accession>
<proteinExistence type="predicted"/>
<sequence length="140" mass="14833">MVVSAGCSTATVGTTAAPISGDASPINSSSPSSSIDPAELPGKPWNSWSELSDESGDMACLGRPRLAIMPSSPVAYELLLLNPFCRLLIKLDEMSFMPASGEPPLLDSLNSRFVSSWNRSMKSSGLAGHSSGWRKERDES</sequence>
<name>A0A8D8G9D4_CULPI</name>
<evidence type="ECO:0000256" key="1">
    <source>
        <dbReference type="SAM" id="MobiDB-lite"/>
    </source>
</evidence>
<dbReference type="EMBL" id="HBUE01137700">
    <property type="protein sequence ID" value="CAG6499335.1"/>
    <property type="molecule type" value="Transcribed_RNA"/>
</dbReference>
<feature type="compositionally biased region" description="Polar residues" evidence="1">
    <location>
        <begin position="1"/>
        <end position="14"/>
    </location>
</feature>
<protein>
    <submittedName>
        <fullName evidence="2">(northern house mosquito) hypothetical protein</fullName>
    </submittedName>
</protein>
<dbReference type="AlphaFoldDB" id="A0A8D8G9D4"/>
<feature type="compositionally biased region" description="Low complexity" evidence="1">
    <location>
        <begin position="19"/>
        <end position="38"/>
    </location>
</feature>
<organism evidence="2">
    <name type="scientific">Culex pipiens</name>
    <name type="common">House mosquito</name>
    <dbReference type="NCBI Taxonomy" id="7175"/>
    <lineage>
        <taxon>Eukaryota</taxon>
        <taxon>Metazoa</taxon>
        <taxon>Ecdysozoa</taxon>
        <taxon>Arthropoda</taxon>
        <taxon>Hexapoda</taxon>
        <taxon>Insecta</taxon>
        <taxon>Pterygota</taxon>
        <taxon>Neoptera</taxon>
        <taxon>Endopterygota</taxon>
        <taxon>Diptera</taxon>
        <taxon>Nematocera</taxon>
        <taxon>Culicoidea</taxon>
        <taxon>Culicidae</taxon>
        <taxon>Culicinae</taxon>
        <taxon>Culicini</taxon>
        <taxon>Culex</taxon>
        <taxon>Culex</taxon>
    </lineage>
</organism>
<feature type="region of interest" description="Disordered" evidence="1">
    <location>
        <begin position="1"/>
        <end position="55"/>
    </location>
</feature>
<reference evidence="2" key="1">
    <citation type="submission" date="2021-05" db="EMBL/GenBank/DDBJ databases">
        <authorList>
            <person name="Alioto T."/>
            <person name="Alioto T."/>
            <person name="Gomez Garrido J."/>
        </authorList>
    </citation>
    <scope>NUCLEOTIDE SEQUENCE</scope>
</reference>